<organism evidence="2 3">
    <name type="scientific">Emiliania huxleyi (strain CCMP1516)</name>
    <dbReference type="NCBI Taxonomy" id="280463"/>
    <lineage>
        <taxon>Eukaryota</taxon>
        <taxon>Haptista</taxon>
        <taxon>Haptophyta</taxon>
        <taxon>Prymnesiophyceae</taxon>
        <taxon>Isochrysidales</taxon>
        <taxon>Noelaerhabdaceae</taxon>
        <taxon>Emiliania</taxon>
    </lineage>
</organism>
<name>A0A0D3I029_EMIH1</name>
<evidence type="ECO:0000313" key="3">
    <source>
        <dbReference type="Proteomes" id="UP000013827"/>
    </source>
</evidence>
<dbReference type="Proteomes" id="UP000013827">
    <property type="component" value="Unassembled WGS sequence"/>
</dbReference>
<dbReference type="HOGENOM" id="CLU_072204_0_0_1"/>
<feature type="region of interest" description="Disordered" evidence="1">
    <location>
        <begin position="1"/>
        <end position="34"/>
    </location>
</feature>
<evidence type="ECO:0000313" key="2">
    <source>
        <dbReference type="EnsemblProtists" id="EOD04614"/>
    </source>
</evidence>
<dbReference type="PaxDb" id="2903-EOD04614"/>
<reference evidence="2" key="2">
    <citation type="submission" date="2024-10" db="UniProtKB">
        <authorList>
            <consortium name="EnsemblProtists"/>
        </authorList>
    </citation>
    <scope>IDENTIFICATION</scope>
</reference>
<accession>A0A0D3I029</accession>
<proteinExistence type="predicted"/>
<evidence type="ECO:0000256" key="1">
    <source>
        <dbReference type="SAM" id="MobiDB-lite"/>
    </source>
</evidence>
<dbReference type="RefSeq" id="XP_005757043.1">
    <property type="nucleotide sequence ID" value="XM_005756986.1"/>
</dbReference>
<feature type="compositionally biased region" description="Basic and acidic residues" evidence="1">
    <location>
        <begin position="1"/>
        <end position="19"/>
    </location>
</feature>
<sequence length="333" mass="35125">MRDRCDRCDPSRLSGEAREPGVPPACGVTSGDERSVDWPACGPAGVLATSDDCSGELAERRELPEAERARGDELIAAGLVAIATAGLIAVGHHVTQRFFLALGLGWIRRRNYAVSRDYWESRYSGRTCWSLRPHEQAFHLATAHPALLLVAMLWLCAPSLVDTVEPGALPVSSLQGGSPPGLPFLGVFHVAGLGSPLMLYDTSHCSWDEGTRIARCPLKGAAVAWSGATGGAGGLSSESGLAALAASLSTNLLSLATALLQPSLVFRFEPSRRSASVTAEALGLSAPTASLLTSHRGGVWRWEGREMVPLMTKAGRRNRGNLNKLAAAARAAQ</sequence>
<dbReference type="EnsemblProtists" id="EOD04614">
    <property type="protein sequence ID" value="EOD04614"/>
    <property type="gene ID" value="EMIHUDRAFT_250495"/>
</dbReference>
<dbReference type="GeneID" id="17250763"/>
<dbReference type="AlphaFoldDB" id="A0A0D3I029"/>
<dbReference type="KEGG" id="ehx:EMIHUDRAFT_250495"/>
<keyword evidence="3" id="KW-1185">Reference proteome</keyword>
<protein>
    <submittedName>
        <fullName evidence="2">Uncharacterized protein</fullName>
    </submittedName>
</protein>
<reference evidence="3" key="1">
    <citation type="journal article" date="2013" name="Nature">
        <title>Pan genome of the phytoplankton Emiliania underpins its global distribution.</title>
        <authorList>
            <person name="Read B.A."/>
            <person name="Kegel J."/>
            <person name="Klute M.J."/>
            <person name="Kuo A."/>
            <person name="Lefebvre S.C."/>
            <person name="Maumus F."/>
            <person name="Mayer C."/>
            <person name="Miller J."/>
            <person name="Monier A."/>
            <person name="Salamov A."/>
            <person name="Young J."/>
            <person name="Aguilar M."/>
            <person name="Claverie J.M."/>
            <person name="Frickenhaus S."/>
            <person name="Gonzalez K."/>
            <person name="Herman E.K."/>
            <person name="Lin Y.C."/>
            <person name="Napier J."/>
            <person name="Ogata H."/>
            <person name="Sarno A.F."/>
            <person name="Shmutz J."/>
            <person name="Schroeder D."/>
            <person name="de Vargas C."/>
            <person name="Verret F."/>
            <person name="von Dassow P."/>
            <person name="Valentin K."/>
            <person name="Van de Peer Y."/>
            <person name="Wheeler G."/>
            <person name="Dacks J.B."/>
            <person name="Delwiche C.F."/>
            <person name="Dyhrman S.T."/>
            <person name="Glockner G."/>
            <person name="John U."/>
            <person name="Richards T."/>
            <person name="Worden A.Z."/>
            <person name="Zhang X."/>
            <person name="Grigoriev I.V."/>
            <person name="Allen A.E."/>
            <person name="Bidle K."/>
            <person name="Borodovsky M."/>
            <person name="Bowler C."/>
            <person name="Brownlee C."/>
            <person name="Cock J.M."/>
            <person name="Elias M."/>
            <person name="Gladyshev V.N."/>
            <person name="Groth M."/>
            <person name="Guda C."/>
            <person name="Hadaegh A."/>
            <person name="Iglesias-Rodriguez M.D."/>
            <person name="Jenkins J."/>
            <person name="Jones B.M."/>
            <person name="Lawson T."/>
            <person name="Leese F."/>
            <person name="Lindquist E."/>
            <person name="Lobanov A."/>
            <person name="Lomsadze A."/>
            <person name="Malik S.B."/>
            <person name="Marsh M.E."/>
            <person name="Mackinder L."/>
            <person name="Mock T."/>
            <person name="Mueller-Roeber B."/>
            <person name="Pagarete A."/>
            <person name="Parker M."/>
            <person name="Probert I."/>
            <person name="Quesneville H."/>
            <person name="Raines C."/>
            <person name="Rensing S.A."/>
            <person name="Riano-Pachon D.M."/>
            <person name="Richier S."/>
            <person name="Rokitta S."/>
            <person name="Shiraiwa Y."/>
            <person name="Soanes D.M."/>
            <person name="van der Giezen M."/>
            <person name="Wahlund T.M."/>
            <person name="Williams B."/>
            <person name="Wilson W."/>
            <person name="Wolfe G."/>
            <person name="Wurch L.L."/>
        </authorList>
    </citation>
    <scope>NUCLEOTIDE SEQUENCE</scope>
</reference>